<sequence>MNLARRAVIAAALVLASSGVAVGTAATANATTYGTCFPSEEGHSKYVWVRKPDGKWGYVWATCRNGWWRDW</sequence>
<dbReference type="EMBL" id="WEGH01000004">
    <property type="protein sequence ID" value="MQY07960.1"/>
    <property type="molecule type" value="Genomic_DNA"/>
</dbReference>
<feature type="signal peptide" evidence="1">
    <location>
        <begin position="1"/>
        <end position="21"/>
    </location>
</feature>
<evidence type="ECO:0000313" key="3">
    <source>
        <dbReference type="Proteomes" id="UP000487268"/>
    </source>
</evidence>
<keyword evidence="1" id="KW-0732">Signal</keyword>
<dbReference type="AlphaFoldDB" id="A0A7K0C3E5"/>
<evidence type="ECO:0008006" key="4">
    <source>
        <dbReference type="Google" id="ProtNLM"/>
    </source>
</evidence>
<proteinExistence type="predicted"/>
<dbReference type="PROSITE" id="PS51318">
    <property type="entry name" value="TAT"/>
    <property type="match status" value="1"/>
</dbReference>
<organism evidence="2 3">
    <name type="scientific">Actinomadura macrotermitis</name>
    <dbReference type="NCBI Taxonomy" id="2585200"/>
    <lineage>
        <taxon>Bacteria</taxon>
        <taxon>Bacillati</taxon>
        <taxon>Actinomycetota</taxon>
        <taxon>Actinomycetes</taxon>
        <taxon>Streptosporangiales</taxon>
        <taxon>Thermomonosporaceae</taxon>
        <taxon>Actinomadura</taxon>
    </lineage>
</organism>
<dbReference type="RefSeq" id="WP_153538515.1">
    <property type="nucleotide sequence ID" value="NZ_WEGH01000004.1"/>
</dbReference>
<comment type="caution">
    <text evidence="2">The sequence shown here is derived from an EMBL/GenBank/DDBJ whole genome shotgun (WGS) entry which is preliminary data.</text>
</comment>
<accession>A0A7K0C3E5</accession>
<evidence type="ECO:0000256" key="1">
    <source>
        <dbReference type="SAM" id="SignalP"/>
    </source>
</evidence>
<reference evidence="2 3" key="1">
    <citation type="submission" date="2019-10" db="EMBL/GenBank/DDBJ databases">
        <title>Actinomadura rubteroloni sp. nov. and Actinomadura macrotermitis sp. nov., isolated from the gut of fungus growing-termite Macrotermes natalensis.</title>
        <authorList>
            <person name="Benndorf R."/>
            <person name="Martin K."/>
            <person name="Kuefner M."/>
            <person name="De Beer W."/>
            <person name="Kaster A.-K."/>
            <person name="Vollmers J."/>
            <person name="Poulsen M."/>
            <person name="Beemelmanns C."/>
        </authorList>
    </citation>
    <scope>NUCLEOTIDE SEQUENCE [LARGE SCALE GENOMIC DNA]</scope>
    <source>
        <strain evidence="2 3">RB68</strain>
    </source>
</reference>
<keyword evidence="3" id="KW-1185">Reference proteome</keyword>
<gene>
    <name evidence="2" type="ORF">ACRB68_60620</name>
</gene>
<name>A0A7K0C3E5_9ACTN</name>
<dbReference type="InterPro" id="IPR006311">
    <property type="entry name" value="TAT_signal"/>
</dbReference>
<evidence type="ECO:0000313" key="2">
    <source>
        <dbReference type="EMBL" id="MQY07960.1"/>
    </source>
</evidence>
<feature type="chain" id="PRO_5039423263" description="Secreted protein" evidence="1">
    <location>
        <begin position="22"/>
        <end position="71"/>
    </location>
</feature>
<dbReference type="Proteomes" id="UP000487268">
    <property type="component" value="Unassembled WGS sequence"/>
</dbReference>
<protein>
    <recommendedName>
        <fullName evidence="4">Secreted protein</fullName>
    </recommendedName>
</protein>